<organism evidence="15">
    <name type="scientific">Culicoides sonorensis</name>
    <name type="common">Biting midge</name>
    <dbReference type="NCBI Taxonomy" id="179676"/>
    <lineage>
        <taxon>Eukaryota</taxon>
        <taxon>Metazoa</taxon>
        <taxon>Ecdysozoa</taxon>
        <taxon>Arthropoda</taxon>
        <taxon>Hexapoda</taxon>
        <taxon>Insecta</taxon>
        <taxon>Pterygota</taxon>
        <taxon>Neoptera</taxon>
        <taxon>Endopterygota</taxon>
        <taxon>Diptera</taxon>
        <taxon>Nematocera</taxon>
        <taxon>Chironomoidea</taxon>
        <taxon>Ceratopogonidae</taxon>
        <taxon>Ceratopogoninae</taxon>
        <taxon>Culicoides</taxon>
        <taxon>Monoculicoides</taxon>
    </lineage>
</organism>
<dbReference type="Pfam" id="PF07776">
    <property type="entry name" value="zf-AD"/>
    <property type="match status" value="1"/>
</dbReference>
<dbReference type="GO" id="GO:0048598">
    <property type="term" value="P:embryonic morphogenesis"/>
    <property type="evidence" value="ECO:0007669"/>
    <property type="project" value="UniProtKB-ARBA"/>
</dbReference>
<dbReference type="EMBL" id="UFQT01000611">
    <property type="protein sequence ID" value="SSX25737.1"/>
    <property type="molecule type" value="Genomic_DNA"/>
</dbReference>
<dbReference type="InterPro" id="IPR036236">
    <property type="entry name" value="Znf_C2H2_sf"/>
</dbReference>
<dbReference type="SMART" id="SM00355">
    <property type="entry name" value="ZnF_C2H2"/>
    <property type="match status" value="8"/>
</dbReference>
<dbReference type="FunFam" id="3.30.160.60:FF:001498">
    <property type="entry name" value="Zinc finger protein 404"/>
    <property type="match status" value="1"/>
</dbReference>
<reference evidence="16" key="2">
    <citation type="submission" date="2018-07" db="EMBL/GenBank/DDBJ databases">
        <authorList>
            <person name="Quirk P.G."/>
            <person name="Krulwich T.A."/>
        </authorList>
    </citation>
    <scope>NUCLEOTIDE SEQUENCE</scope>
</reference>
<dbReference type="GO" id="GO:0005634">
    <property type="term" value="C:nucleus"/>
    <property type="evidence" value="ECO:0007669"/>
    <property type="project" value="UniProtKB-SubCell"/>
</dbReference>
<dbReference type="Pfam" id="PF13894">
    <property type="entry name" value="zf-C2H2_4"/>
    <property type="match status" value="1"/>
</dbReference>
<sequence>MNADQCRVCLTFGGELKSIFKEGKILNEIVTLSTLLHEILTVEVSKNDGLPSFMCTKCILRLVKALTFKRDCLKVYETFSANVNKEGNEYQEKCTENWTLATLDEDADNIELIEIDAKEDVLLEDIDCPDIEDEDLVHDNTTDITETPNTIEFRRYKPRSDKKQKFGYQCQICRKILSKLSSYNYHMDLHSDVEKYQCDQCDARFKTKNAYTGHLATHSGMYKCENCDKSYRQLASLKTHMLSHNQTTAKPFICNICDKDFTQKSGLKKHLLTHSDLKMFKCTEENCGKEFRYSSNYYVHLKSHRGEKNFECDVCSKKFSSKEQTKRHKLIHTGEKPFVCDVCNRAFNRKSALTIHMGIHEKVKKYRCVKCDKGFNQPQGLKTHSASCN</sequence>
<evidence type="ECO:0000256" key="12">
    <source>
        <dbReference type="PROSITE-ProRule" id="PRU01263"/>
    </source>
</evidence>
<feature type="domain" description="C2H2-type" evidence="13">
    <location>
        <begin position="338"/>
        <end position="365"/>
    </location>
</feature>
<keyword evidence="7" id="KW-0238">DNA-binding</keyword>
<evidence type="ECO:0000256" key="9">
    <source>
        <dbReference type="ARBA" id="ARBA00023242"/>
    </source>
</evidence>
<evidence type="ECO:0000313" key="15">
    <source>
        <dbReference type="EMBL" id="SSX05376.1"/>
    </source>
</evidence>
<feature type="domain" description="C2H2-type" evidence="13">
    <location>
        <begin position="366"/>
        <end position="389"/>
    </location>
</feature>
<dbReference type="AlphaFoldDB" id="A0A336KKG1"/>
<dbReference type="Gene3D" id="3.40.1800.20">
    <property type="match status" value="1"/>
</dbReference>
<dbReference type="InterPro" id="IPR050527">
    <property type="entry name" value="Snail/Krueppel_Znf"/>
</dbReference>
<evidence type="ECO:0000256" key="10">
    <source>
        <dbReference type="ARBA" id="ARBA00037948"/>
    </source>
</evidence>
<dbReference type="InterPro" id="IPR013087">
    <property type="entry name" value="Znf_C2H2_type"/>
</dbReference>
<evidence type="ECO:0000259" key="14">
    <source>
        <dbReference type="PROSITE" id="PS51915"/>
    </source>
</evidence>
<evidence type="ECO:0000256" key="2">
    <source>
        <dbReference type="ARBA" id="ARBA00022723"/>
    </source>
</evidence>
<comment type="similarity">
    <text evidence="10">Belongs to the snail C2H2-type zinc-finger protein family.</text>
</comment>
<dbReference type="InterPro" id="IPR012934">
    <property type="entry name" value="Znf_AD"/>
</dbReference>
<evidence type="ECO:0000256" key="1">
    <source>
        <dbReference type="ARBA" id="ARBA00004123"/>
    </source>
</evidence>
<dbReference type="PROSITE" id="PS51915">
    <property type="entry name" value="ZAD"/>
    <property type="match status" value="1"/>
</dbReference>
<keyword evidence="9" id="KW-0539">Nucleus</keyword>
<dbReference type="VEuPathDB" id="VectorBase:CSON012698"/>
<evidence type="ECO:0000256" key="5">
    <source>
        <dbReference type="ARBA" id="ARBA00022833"/>
    </source>
</evidence>
<evidence type="ECO:0000256" key="8">
    <source>
        <dbReference type="ARBA" id="ARBA00023163"/>
    </source>
</evidence>
<evidence type="ECO:0000256" key="3">
    <source>
        <dbReference type="ARBA" id="ARBA00022737"/>
    </source>
</evidence>
<protein>
    <submittedName>
        <fullName evidence="15">CSON012698 protein</fullName>
    </submittedName>
</protein>
<accession>A0A336KKG1</accession>
<keyword evidence="5 12" id="KW-0862">Zinc</keyword>
<dbReference type="PROSITE" id="PS50157">
    <property type="entry name" value="ZINC_FINGER_C2H2_2"/>
    <property type="match status" value="8"/>
</dbReference>
<dbReference type="FunFam" id="3.30.160.60:FF:000100">
    <property type="entry name" value="Zinc finger 45-like"/>
    <property type="match status" value="1"/>
</dbReference>
<evidence type="ECO:0000256" key="6">
    <source>
        <dbReference type="ARBA" id="ARBA00023015"/>
    </source>
</evidence>
<dbReference type="OMA" id="MEFRTHF"/>
<dbReference type="Gene3D" id="3.30.160.60">
    <property type="entry name" value="Classic Zinc Finger"/>
    <property type="match status" value="6"/>
</dbReference>
<feature type="domain" description="C2H2-type" evidence="13">
    <location>
        <begin position="280"/>
        <end position="309"/>
    </location>
</feature>
<proteinExistence type="inferred from homology"/>
<feature type="binding site" evidence="12">
    <location>
        <position position="6"/>
    </location>
    <ligand>
        <name>Zn(2+)</name>
        <dbReference type="ChEBI" id="CHEBI:29105"/>
    </ligand>
</feature>
<dbReference type="PANTHER" id="PTHR24388:SF54">
    <property type="entry name" value="PROTEIN ESCARGOT"/>
    <property type="match status" value="1"/>
</dbReference>
<dbReference type="Pfam" id="PF00096">
    <property type="entry name" value="zf-C2H2"/>
    <property type="match status" value="5"/>
</dbReference>
<evidence type="ECO:0000313" key="16">
    <source>
        <dbReference type="EMBL" id="SSX25737.1"/>
    </source>
</evidence>
<feature type="domain" description="C2H2-type" evidence="13">
    <location>
        <begin position="222"/>
        <end position="249"/>
    </location>
</feature>
<keyword evidence="4 11" id="KW-0863">Zinc-finger</keyword>
<feature type="domain" description="C2H2-type" evidence="13">
    <location>
        <begin position="310"/>
        <end position="337"/>
    </location>
</feature>
<dbReference type="GO" id="GO:0008270">
    <property type="term" value="F:zinc ion binding"/>
    <property type="evidence" value="ECO:0007669"/>
    <property type="project" value="UniProtKB-UniRule"/>
</dbReference>
<dbReference type="GO" id="GO:0048729">
    <property type="term" value="P:tissue morphogenesis"/>
    <property type="evidence" value="ECO:0007669"/>
    <property type="project" value="UniProtKB-ARBA"/>
</dbReference>
<dbReference type="PROSITE" id="PS00028">
    <property type="entry name" value="ZINC_FINGER_C2H2_1"/>
    <property type="match status" value="7"/>
</dbReference>
<evidence type="ECO:0000256" key="7">
    <source>
        <dbReference type="ARBA" id="ARBA00023125"/>
    </source>
</evidence>
<feature type="binding site" evidence="12">
    <location>
        <position position="55"/>
    </location>
    <ligand>
        <name>Zn(2+)</name>
        <dbReference type="ChEBI" id="CHEBI:29105"/>
    </ligand>
</feature>
<keyword evidence="6" id="KW-0805">Transcription regulation</keyword>
<keyword evidence="2 12" id="KW-0479">Metal-binding</keyword>
<feature type="binding site" evidence="12">
    <location>
        <position position="9"/>
    </location>
    <ligand>
        <name>Zn(2+)</name>
        <dbReference type="ChEBI" id="CHEBI:29105"/>
    </ligand>
</feature>
<feature type="domain" description="C2H2-type" evidence="13">
    <location>
        <begin position="196"/>
        <end position="223"/>
    </location>
</feature>
<keyword evidence="3" id="KW-0677">Repeat</keyword>
<dbReference type="GO" id="GO:0000981">
    <property type="term" value="F:DNA-binding transcription factor activity, RNA polymerase II-specific"/>
    <property type="evidence" value="ECO:0007669"/>
    <property type="project" value="TreeGrafter"/>
</dbReference>
<evidence type="ECO:0000259" key="13">
    <source>
        <dbReference type="PROSITE" id="PS50157"/>
    </source>
</evidence>
<name>A0A336KKG1_CULSO</name>
<evidence type="ECO:0000256" key="11">
    <source>
        <dbReference type="PROSITE-ProRule" id="PRU00042"/>
    </source>
</evidence>
<gene>
    <name evidence="15" type="primary">CSON012698</name>
</gene>
<dbReference type="SUPFAM" id="SSF57716">
    <property type="entry name" value="Glucocorticoid receptor-like (DNA-binding domain)"/>
    <property type="match status" value="1"/>
</dbReference>
<feature type="domain" description="C2H2-type" evidence="13">
    <location>
        <begin position="168"/>
        <end position="195"/>
    </location>
</feature>
<dbReference type="EMBL" id="UFQS01000611">
    <property type="protein sequence ID" value="SSX05376.1"/>
    <property type="molecule type" value="Genomic_DNA"/>
</dbReference>
<feature type="domain" description="ZAD" evidence="14">
    <location>
        <begin position="4"/>
        <end position="82"/>
    </location>
</feature>
<dbReference type="FunFam" id="3.30.160.60:FF:000624">
    <property type="entry name" value="zinc finger protein 697"/>
    <property type="match status" value="1"/>
</dbReference>
<dbReference type="SUPFAM" id="SSF57667">
    <property type="entry name" value="beta-beta-alpha zinc fingers"/>
    <property type="match status" value="4"/>
</dbReference>
<dbReference type="PANTHER" id="PTHR24388">
    <property type="entry name" value="ZINC FINGER PROTEIN"/>
    <property type="match status" value="1"/>
</dbReference>
<comment type="subcellular location">
    <subcellularLocation>
        <location evidence="1">Nucleus</location>
    </subcellularLocation>
</comment>
<dbReference type="FunFam" id="3.30.160.60:FF:000130">
    <property type="entry name" value="Spalt-like transcription factor 4"/>
    <property type="match status" value="1"/>
</dbReference>
<dbReference type="GO" id="GO:0000978">
    <property type="term" value="F:RNA polymerase II cis-regulatory region sequence-specific DNA binding"/>
    <property type="evidence" value="ECO:0007669"/>
    <property type="project" value="TreeGrafter"/>
</dbReference>
<keyword evidence="8" id="KW-0804">Transcription</keyword>
<dbReference type="SMART" id="SM00868">
    <property type="entry name" value="zf-AD"/>
    <property type="match status" value="1"/>
</dbReference>
<reference evidence="15" key="1">
    <citation type="submission" date="2018-04" db="EMBL/GenBank/DDBJ databases">
        <authorList>
            <person name="Go L.Y."/>
            <person name="Mitchell J.A."/>
        </authorList>
    </citation>
    <scope>NUCLEOTIDE SEQUENCE</scope>
    <source>
        <tissue evidence="15">Whole organism</tissue>
    </source>
</reference>
<feature type="binding site" evidence="12">
    <location>
        <position position="58"/>
    </location>
    <ligand>
        <name>Zn(2+)</name>
        <dbReference type="ChEBI" id="CHEBI:29105"/>
    </ligand>
</feature>
<feature type="domain" description="C2H2-type" evidence="13">
    <location>
        <begin position="252"/>
        <end position="279"/>
    </location>
</feature>
<evidence type="ECO:0000256" key="4">
    <source>
        <dbReference type="ARBA" id="ARBA00022771"/>
    </source>
</evidence>